<dbReference type="Pfam" id="PF00431">
    <property type="entry name" value="CUB"/>
    <property type="match status" value="2"/>
</dbReference>
<dbReference type="InterPro" id="IPR035914">
    <property type="entry name" value="Sperma_CUB_dom_sf"/>
</dbReference>
<name>A0AAF5D079_STRER</name>
<dbReference type="AlphaFoldDB" id="A0AAF5D079"/>
<feature type="domain" description="CUB" evidence="4">
    <location>
        <begin position="812"/>
        <end position="927"/>
    </location>
</feature>
<protein>
    <submittedName>
        <fullName evidence="6">CUB domain-containing protein</fullName>
    </submittedName>
</protein>
<dbReference type="CDD" id="cd00041">
    <property type="entry name" value="CUB"/>
    <property type="match status" value="2"/>
</dbReference>
<keyword evidence="1" id="KW-1015">Disulfide bond</keyword>
<evidence type="ECO:0000256" key="2">
    <source>
        <dbReference type="PROSITE-ProRule" id="PRU00059"/>
    </source>
</evidence>
<evidence type="ECO:0000313" key="6">
    <source>
        <dbReference type="WBParaSite" id="TCONS_00004468.p1"/>
    </source>
</evidence>
<dbReference type="Proteomes" id="UP000035681">
    <property type="component" value="Unplaced"/>
</dbReference>
<dbReference type="GO" id="GO:0004252">
    <property type="term" value="F:serine-type endopeptidase activity"/>
    <property type="evidence" value="ECO:0007669"/>
    <property type="project" value="TreeGrafter"/>
</dbReference>
<keyword evidence="3" id="KW-0812">Transmembrane</keyword>
<dbReference type="WBParaSite" id="TCONS_00004468.p1">
    <property type="protein sequence ID" value="TCONS_00004468.p1"/>
    <property type="gene ID" value="XLOC_001932"/>
</dbReference>
<accession>A0AAF5D079</accession>
<dbReference type="PROSITE" id="PS01180">
    <property type="entry name" value="CUB"/>
    <property type="match status" value="2"/>
</dbReference>
<comment type="caution">
    <text evidence="2">Lacks conserved residue(s) required for the propagation of feature annotation.</text>
</comment>
<evidence type="ECO:0000256" key="1">
    <source>
        <dbReference type="ARBA" id="ARBA00023157"/>
    </source>
</evidence>
<keyword evidence="5" id="KW-1185">Reference proteome</keyword>
<evidence type="ECO:0000313" key="5">
    <source>
        <dbReference type="Proteomes" id="UP000035681"/>
    </source>
</evidence>
<proteinExistence type="predicted"/>
<dbReference type="SUPFAM" id="SSF49854">
    <property type="entry name" value="Spermadhesin, CUB domain"/>
    <property type="match status" value="3"/>
</dbReference>
<feature type="transmembrane region" description="Helical" evidence="3">
    <location>
        <begin position="944"/>
        <end position="962"/>
    </location>
</feature>
<dbReference type="InterPro" id="IPR000859">
    <property type="entry name" value="CUB_dom"/>
</dbReference>
<evidence type="ECO:0000259" key="4">
    <source>
        <dbReference type="PROSITE" id="PS01180"/>
    </source>
</evidence>
<sequence length="1000" mass="115422">VMSKHKWTNLINLSNIDVSLDDVTLSYNYLCYDIKLEVKKKNKESVNIIITCKPQFEEVYHLLIHYQILVNGKPIHVVMDDLWSGEECELINCLYNNMIIENLKFELEMIEIKSPQNLKEKSCLRNFEITVGSEAFFININQLEEYGGGLFKAVDRSVKEGKMGCEFNDLLPNEFRILMNALFTYNSLNINRRNYLPLLYIASILKSNILLRSLESFLISNQEVHPIRKLEHAVSYRMSRLADSIVRSYDNNKVKMLEDLHKYMEQNNETLEEQHPMILQIFDIGTNHKNTSFFSEIFFFSFPFSTMKLINILIITFWFLFKSSFCGTNNEYLCQCTPIEFSKDVNHNVFKSNGFPKNYCNNQHCIYEIEGKDDSIIIVNIEHFDIEPTHDYVEVFHTQIYNREHIKVKGQVLTGSGHVVKQIKSSIGGGLIFIFHTDNSENDYAGFRMSFTRIDQTKTADDGCALPFVFVNNTEEKSIALPKLKYTMETLCVYQFNSTKHVELNIKKLSTGMDIKVYETENFDSKNPDRSKLLAYSFFTLSINTTNKIIQSRTNSLTLILNIIGKIDNITTSDLLITYKETENPCRCPDNVIKMNKGEMISYLSPGYPENYCDNLNCTTQVQLYDDDGRSSNRMFQIIFNKLIMEREMDYVSLEIKHQPLIKLSDLNKGSSFTRFTYTEENPVIKTVTDHSITMDGYNFSIVALNDTNDCSCYESGIVETYVALFAEYSIGIFVNITTDISESDFVEVTSGENNNHNAETYHLSGLTVPYKTSNEYFFENSPYVLVWIHRDGPSTKKEAMVHVEYTFNVLCACPTSKLIATEGVWETLTSPDYPRHYCNDIQCRHLIEAPLGYRVIVNVTDVSTEMNHDKLVLFDGDDINSTHIELLTGLVTMNDLIRSRSSQMTVFFESDTSITGKGYSLLFSAEVIDDKSKHHSGVFTKTLFILLLFLIIFGFIGYMYYKKKDLSYLTPGSYQNFSRSDEILRFRNINHSEPRTNLI</sequence>
<evidence type="ECO:0000256" key="3">
    <source>
        <dbReference type="SAM" id="Phobius"/>
    </source>
</evidence>
<feature type="transmembrane region" description="Helical" evidence="3">
    <location>
        <begin position="297"/>
        <end position="321"/>
    </location>
</feature>
<feature type="domain" description="CUB" evidence="4">
    <location>
        <begin position="336"/>
        <end position="454"/>
    </location>
</feature>
<keyword evidence="3" id="KW-0472">Membrane</keyword>
<organism evidence="5 6">
    <name type="scientific">Strongyloides stercoralis</name>
    <name type="common">Threadworm</name>
    <dbReference type="NCBI Taxonomy" id="6248"/>
    <lineage>
        <taxon>Eukaryota</taxon>
        <taxon>Metazoa</taxon>
        <taxon>Ecdysozoa</taxon>
        <taxon>Nematoda</taxon>
        <taxon>Chromadorea</taxon>
        <taxon>Rhabditida</taxon>
        <taxon>Tylenchina</taxon>
        <taxon>Panagrolaimomorpha</taxon>
        <taxon>Strongyloidoidea</taxon>
        <taxon>Strongyloididae</taxon>
        <taxon>Strongyloides</taxon>
    </lineage>
</organism>
<dbReference type="SMART" id="SM00042">
    <property type="entry name" value="CUB"/>
    <property type="match status" value="2"/>
</dbReference>
<dbReference type="PANTHER" id="PTHR24255">
    <property type="entry name" value="COMPLEMENT COMPONENT 1, S SUBCOMPONENT-RELATED"/>
    <property type="match status" value="1"/>
</dbReference>
<keyword evidence="3" id="KW-1133">Transmembrane helix</keyword>
<dbReference type="PANTHER" id="PTHR24255:SF31">
    <property type="entry name" value="CUBILIN-LIKE PROTEIN"/>
    <property type="match status" value="1"/>
</dbReference>
<reference evidence="6" key="1">
    <citation type="submission" date="2024-02" db="UniProtKB">
        <authorList>
            <consortium name="WormBaseParasite"/>
        </authorList>
    </citation>
    <scope>IDENTIFICATION</scope>
</reference>
<dbReference type="GO" id="GO:0005615">
    <property type="term" value="C:extracellular space"/>
    <property type="evidence" value="ECO:0007669"/>
    <property type="project" value="TreeGrafter"/>
</dbReference>
<dbReference type="Gene3D" id="2.60.120.290">
    <property type="entry name" value="Spermadhesin, CUB domain"/>
    <property type="match status" value="3"/>
</dbReference>